<evidence type="ECO:0000313" key="4">
    <source>
        <dbReference type="Proteomes" id="UP001231189"/>
    </source>
</evidence>
<dbReference type="EMBL" id="JAUUTY010000004">
    <property type="protein sequence ID" value="KAK1653698.1"/>
    <property type="molecule type" value="Genomic_DNA"/>
</dbReference>
<proteinExistence type="predicted"/>
<dbReference type="SUPFAM" id="SSF81383">
    <property type="entry name" value="F-box domain"/>
    <property type="match status" value="1"/>
</dbReference>
<dbReference type="InterPro" id="IPR036047">
    <property type="entry name" value="F-box-like_dom_sf"/>
</dbReference>
<evidence type="ECO:0000259" key="2">
    <source>
        <dbReference type="Pfam" id="PF00646"/>
    </source>
</evidence>
<keyword evidence="4" id="KW-1185">Reference proteome</keyword>
<accession>A0AAD8SLP9</accession>
<name>A0AAD8SLP9_LOLMU</name>
<feature type="region of interest" description="Disordered" evidence="1">
    <location>
        <begin position="273"/>
        <end position="322"/>
    </location>
</feature>
<evidence type="ECO:0000313" key="3">
    <source>
        <dbReference type="EMBL" id="KAK1653698.1"/>
    </source>
</evidence>
<organism evidence="3 4">
    <name type="scientific">Lolium multiflorum</name>
    <name type="common">Italian ryegrass</name>
    <name type="synonym">Lolium perenne subsp. multiflorum</name>
    <dbReference type="NCBI Taxonomy" id="4521"/>
    <lineage>
        <taxon>Eukaryota</taxon>
        <taxon>Viridiplantae</taxon>
        <taxon>Streptophyta</taxon>
        <taxon>Embryophyta</taxon>
        <taxon>Tracheophyta</taxon>
        <taxon>Spermatophyta</taxon>
        <taxon>Magnoliopsida</taxon>
        <taxon>Liliopsida</taxon>
        <taxon>Poales</taxon>
        <taxon>Poaceae</taxon>
        <taxon>BOP clade</taxon>
        <taxon>Pooideae</taxon>
        <taxon>Poodae</taxon>
        <taxon>Poeae</taxon>
        <taxon>Poeae Chloroplast Group 2 (Poeae type)</taxon>
        <taxon>Loliodinae</taxon>
        <taxon>Loliinae</taxon>
        <taxon>Lolium</taxon>
    </lineage>
</organism>
<dbReference type="AlphaFoldDB" id="A0AAD8SLP9"/>
<feature type="compositionally biased region" description="Low complexity" evidence="1">
    <location>
        <begin position="273"/>
        <end position="284"/>
    </location>
</feature>
<reference evidence="3" key="1">
    <citation type="submission" date="2023-07" db="EMBL/GenBank/DDBJ databases">
        <title>A chromosome-level genome assembly of Lolium multiflorum.</title>
        <authorList>
            <person name="Chen Y."/>
            <person name="Copetti D."/>
            <person name="Kolliker R."/>
            <person name="Studer B."/>
        </authorList>
    </citation>
    <scope>NUCLEOTIDE SEQUENCE</scope>
    <source>
        <strain evidence="3">02402/16</strain>
        <tissue evidence="3">Leaf</tissue>
    </source>
</reference>
<sequence>MASWSDLPQDLLRLVVAGLVSPADCARFRAVCRPWRSFLRMPWVVLPNRLLLRSCISKVVFFLKNTCCVDDRAAARAEHCAIGNVSGWFEVRKVLMKSPPIGLIAVRTNSSNYPIILVQPGKGVWFPEPHTTIMIPIMDIAFLHDKLYGIRLHGDLISLCLAVDSRGAPTVSSMGCVINHLGDVSSGADVLGDEHNDATSFGEKRFARLALAPRAGEREQTLAPPPALPSPPPPLRRRRRVPPGVARAVPAAAAGHSPRAWQGGAALGVRGGVPRLGAGPARPGGSRGGGAAPAGEVARRRRTRSQRAGCRPSSPHPPLGPILVRRAAPVRCRSLEVGASAHVAGLRPYHRSTATAGLAEPQGLGVFRWHVRSATAMAVEDVPPAGGGAAPDPVVPLLPSRPRVWDHSATARMAS</sequence>
<feature type="domain" description="F-box" evidence="2">
    <location>
        <begin position="4"/>
        <end position="42"/>
    </location>
</feature>
<feature type="region of interest" description="Disordered" evidence="1">
    <location>
        <begin position="215"/>
        <end position="244"/>
    </location>
</feature>
<feature type="compositionally biased region" description="Pro residues" evidence="1">
    <location>
        <begin position="223"/>
        <end position="234"/>
    </location>
</feature>
<gene>
    <name evidence="3" type="ORF">QYE76_071503</name>
</gene>
<dbReference type="Proteomes" id="UP001231189">
    <property type="component" value="Unassembled WGS sequence"/>
</dbReference>
<dbReference type="InterPro" id="IPR001810">
    <property type="entry name" value="F-box_dom"/>
</dbReference>
<protein>
    <recommendedName>
        <fullName evidence="2">F-box domain-containing protein</fullName>
    </recommendedName>
</protein>
<dbReference type="Pfam" id="PF00646">
    <property type="entry name" value="F-box"/>
    <property type="match status" value="1"/>
</dbReference>
<evidence type="ECO:0000256" key="1">
    <source>
        <dbReference type="SAM" id="MobiDB-lite"/>
    </source>
</evidence>
<dbReference type="PANTHER" id="PTHR33110">
    <property type="entry name" value="F-BOX/KELCH-REPEAT PROTEIN-RELATED"/>
    <property type="match status" value="1"/>
</dbReference>
<dbReference type="Gene3D" id="1.20.1280.50">
    <property type="match status" value="1"/>
</dbReference>
<dbReference type="PANTHER" id="PTHR33110:SF141">
    <property type="entry name" value="F-BOX DOMAIN-CONTAINING PROTEIN"/>
    <property type="match status" value="1"/>
</dbReference>
<comment type="caution">
    <text evidence="3">The sequence shown here is derived from an EMBL/GenBank/DDBJ whole genome shotgun (WGS) entry which is preliminary data.</text>
</comment>